<protein>
    <submittedName>
        <fullName evidence="2">FAS-associated factor 2-B</fullName>
    </submittedName>
</protein>
<keyword evidence="3" id="KW-1185">Reference proteome</keyword>
<name>A0A226ERX8_FOLCA</name>
<comment type="caution">
    <text evidence="2">The sequence shown here is derived from an EMBL/GenBank/DDBJ whole genome shotgun (WGS) entry which is preliminary data.</text>
</comment>
<dbReference type="InterPro" id="IPR050730">
    <property type="entry name" value="UBX_domain-protein"/>
</dbReference>
<organism evidence="2 3">
    <name type="scientific">Folsomia candida</name>
    <name type="common">Springtail</name>
    <dbReference type="NCBI Taxonomy" id="158441"/>
    <lineage>
        <taxon>Eukaryota</taxon>
        <taxon>Metazoa</taxon>
        <taxon>Ecdysozoa</taxon>
        <taxon>Arthropoda</taxon>
        <taxon>Hexapoda</taxon>
        <taxon>Collembola</taxon>
        <taxon>Entomobryomorpha</taxon>
        <taxon>Isotomoidea</taxon>
        <taxon>Isotomidae</taxon>
        <taxon>Proisotominae</taxon>
        <taxon>Folsomia</taxon>
    </lineage>
</organism>
<dbReference type="AlphaFoldDB" id="A0A226ERX8"/>
<gene>
    <name evidence="2" type="ORF">Fcan01_05970</name>
</gene>
<accession>A0A226ERX8</accession>
<sequence>MITFIATPITLLLSRQFAFRSYTHANKTDTEHCKILLVYAKDEKRVGKGSSTGDTITTLDFNDSVHENMFWACSVSGLLNLREYVPILSSYCVADNEDFLVAARQDRYERNMTQHLRQQQDEAYLQSLKADQEKEKRKKEELKKLQEEEMEKQRKIDKEIQHIEDIKRQKKEAGEALKMEPSADHPDTIRTIIKLPNFTRSERRFLKTD</sequence>
<evidence type="ECO:0000313" key="2">
    <source>
        <dbReference type="EMBL" id="OXA59814.1"/>
    </source>
</evidence>
<dbReference type="OrthoDB" id="1026733at2759"/>
<dbReference type="GO" id="GO:0005783">
    <property type="term" value="C:endoplasmic reticulum"/>
    <property type="evidence" value="ECO:0007669"/>
    <property type="project" value="TreeGrafter"/>
</dbReference>
<dbReference type="STRING" id="158441.A0A226ERX8"/>
<feature type="coiled-coil region" evidence="1">
    <location>
        <begin position="125"/>
        <end position="162"/>
    </location>
</feature>
<keyword evidence="1" id="KW-0175">Coiled coil</keyword>
<dbReference type="EMBL" id="LNIX01000002">
    <property type="protein sequence ID" value="OXA59814.1"/>
    <property type="molecule type" value="Genomic_DNA"/>
</dbReference>
<evidence type="ECO:0000313" key="3">
    <source>
        <dbReference type="Proteomes" id="UP000198287"/>
    </source>
</evidence>
<evidence type="ECO:0000256" key="1">
    <source>
        <dbReference type="SAM" id="Coils"/>
    </source>
</evidence>
<reference evidence="2 3" key="1">
    <citation type="submission" date="2015-12" db="EMBL/GenBank/DDBJ databases">
        <title>The genome of Folsomia candida.</title>
        <authorList>
            <person name="Faddeeva A."/>
            <person name="Derks M.F."/>
            <person name="Anvar Y."/>
            <person name="Smit S."/>
            <person name="Van Straalen N."/>
            <person name="Roelofs D."/>
        </authorList>
    </citation>
    <scope>NUCLEOTIDE SEQUENCE [LARGE SCALE GENOMIC DNA]</scope>
    <source>
        <strain evidence="2 3">VU population</strain>
        <tissue evidence="2">Whole body</tissue>
    </source>
</reference>
<dbReference type="PANTHER" id="PTHR23322">
    <property type="entry name" value="FAS-ASSOCIATED PROTEIN"/>
    <property type="match status" value="1"/>
</dbReference>
<proteinExistence type="predicted"/>
<dbReference type="GO" id="GO:0036503">
    <property type="term" value="P:ERAD pathway"/>
    <property type="evidence" value="ECO:0007669"/>
    <property type="project" value="TreeGrafter"/>
</dbReference>
<dbReference type="Proteomes" id="UP000198287">
    <property type="component" value="Unassembled WGS sequence"/>
</dbReference>
<dbReference type="PANTHER" id="PTHR23322:SF1">
    <property type="entry name" value="FAS-ASSOCIATED FACTOR 2"/>
    <property type="match status" value="1"/>
</dbReference>
<dbReference type="GO" id="GO:0043130">
    <property type="term" value="F:ubiquitin binding"/>
    <property type="evidence" value="ECO:0007669"/>
    <property type="project" value="TreeGrafter"/>
</dbReference>